<accession>A0ABW9RSV8</accession>
<sequence length="208" mass="23628">MNNQEGYNTWAATYDTVINKTRDLEAKVLRKTLAGHKFSHILEAGCGTGKNTSWLASLATNLTAFDLSEEMMNKARQKVNDTHVTFHQADLTQNWPSLAQPADLIVSSLVLEHIEDLDFIFNEANAALGNNGLFYICELHPFKQYSGSKARFETNEGLVVLDCFTHHISDYIKAAVKHGFTLQEIDEWFDEDNEKELPRLVSFVFRKI</sequence>
<dbReference type="InterPro" id="IPR013216">
    <property type="entry name" value="Methyltransf_11"/>
</dbReference>
<dbReference type="InterPro" id="IPR029063">
    <property type="entry name" value="SAM-dependent_MTases_sf"/>
</dbReference>
<keyword evidence="2" id="KW-0489">Methyltransferase</keyword>
<dbReference type="PANTHER" id="PTHR43861">
    <property type="entry name" value="TRANS-ACONITATE 2-METHYLTRANSFERASE-RELATED"/>
    <property type="match status" value="1"/>
</dbReference>
<keyword evidence="3" id="KW-1185">Reference proteome</keyword>
<evidence type="ECO:0000313" key="2">
    <source>
        <dbReference type="EMBL" id="MTI27254.1"/>
    </source>
</evidence>
<evidence type="ECO:0000259" key="1">
    <source>
        <dbReference type="Pfam" id="PF08241"/>
    </source>
</evidence>
<organism evidence="2 3">
    <name type="scientific">Fulvivirga kasyanovii</name>
    <dbReference type="NCBI Taxonomy" id="396812"/>
    <lineage>
        <taxon>Bacteria</taxon>
        <taxon>Pseudomonadati</taxon>
        <taxon>Bacteroidota</taxon>
        <taxon>Cytophagia</taxon>
        <taxon>Cytophagales</taxon>
        <taxon>Fulvivirgaceae</taxon>
        <taxon>Fulvivirga</taxon>
    </lineage>
</organism>
<reference evidence="2 3" key="1">
    <citation type="submission" date="2019-02" db="EMBL/GenBank/DDBJ databases">
        <authorList>
            <person name="Goldberg S.R."/>
            <person name="Haltli B.A."/>
            <person name="Correa H."/>
            <person name="Russell K.G."/>
        </authorList>
    </citation>
    <scope>NUCLEOTIDE SEQUENCE [LARGE SCALE GENOMIC DNA]</scope>
    <source>
        <strain evidence="2 3">JCM 16186</strain>
    </source>
</reference>
<gene>
    <name evidence="2" type="ORF">E1163_20025</name>
</gene>
<comment type="caution">
    <text evidence="2">The sequence shown here is derived from an EMBL/GenBank/DDBJ whole genome shotgun (WGS) entry which is preliminary data.</text>
</comment>
<dbReference type="GO" id="GO:0032259">
    <property type="term" value="P:methylation"/>
    <property type="evidence" value="ECO:0007669"/>
    <property type="project" value="UniProtKB-KW"/>
</dbReference>
<dbReference type="Proteomes" id="UP000798808">
    <property type="component" value="Unassembled WGS sequence"/>
</dbReference>
<protein>
    <submittedName>
        <fullName evidence="2">Class I SAM-dependent methyltransferase</fullName>
    </submittedName>
</protein>
<feature type="domain" description="Methyltransferase type 11" evidence="1">
    <location>
        <begin position="42"/>
        <end position="136"/>
    </location>
</feature>
<name>A0ABW9RSV8_9BACT</name>
<dbReference type="CDD" id="cd02440">
    <property type="entry name" value="AdoMet_MTases"/>
    <property type="match status" value="1"/>
</dbReference>
<keyword evidence="2" id="KW-0808">Transferase</keyword>
<dbReference type="RefSeq" id="WP_155174256.1">
    <property type="nucleotide sequence ID" value="NZ_BAAAFL010000005.1"/>
</dbReference>
<dbReference type="EMBL" id="SMLW01000619">
    <property type="protein sequence ID" value="MTI27254.1"/>
    <property type="molecule type" value="Genomic_DNA"/>
</dbReference>
<dbReference type="Gene3D" id="3.40.50.150">
    <property type="entry name" value="Vaccinia Virus protein VP39"/>
    <property type="match status" value="1"/>
</dbReference>
<evidence type="ECO:0000313" key="3">
    <source>
        <dbReference type="Proteomes" id="UP000798808"/>
    </source>
</evidence>
<dbReference type="SUPFAM" id="SSF53335">
    <property type="entry name" value="S-adenosyl-L-methionine-dependent methyltransferases"/>
    <property type="match status" value="1"/>
</dbReference>
<dbReference type="Pfam" id="PF08241">
    <property type="entry name" value="Methyltransf_11"/>
    <property type="match status" value="1"/>
</dbReference>
<dbReference type="GO" id="GO:0008168">
    <property type="term" value="F:methyltransferase activity"/>
    <property type="evidence" value="ECO:0007669"/>
    <property type="project" value="UniProtKB-KW"/>
</dbReference>
<proteinExistence type="predicted"/>